<dbReference type="PANTHER" id="PTHR28055">
    <property type="entry name" value="ALTERED INHERITANCE OF MITOCHONDRIA PROTEIN 41, MITOCHONDRIAL"/>
    <property type="match status" value="1"/>
</dbReference>
<gene>
    <name evidence="1" type="ORF">AZI86_07760</name>
</gene>
<dbReference type="OrthoDB" id="9788127at2"/>
<dbReference type="Pfam" id="PF09424">
    <property type="entry name" value="YqeY"/>
    <property type="match status" value="1"/>
</dbReference>
<comment type="caution">
    <text evidence="1">The sequence shown here is derived from an EMBL/GenBank/DDBJ whole genome shotgun (WGS) entry which is preliminary data.</text>
</comment>
<dbReference type="InterPro" id="IPR042184">
    <property type="entry name" value="YqeY/Aim41_N"/>
</dbReference>
<dbReference type="Gene3D" id="1.10.10.410">
    <property type="match status" value="1"/>
</dbReference>
<keyword evidence="2" id="KW-1185">Reference proteome</keyword>
<dbReference type="SUPFAM" id="SSF89095">
    <property type="entry name" value="GatB/YqeY motif"/>
    <property type="match status" value="1"/>
</dbReference>
<reference evidence="1 2" key="1">
    <citation type="submission" date="2016-03" db="EMBL/GenBank/DDBJ databases">
        <authorList>
            <person name="Ploux O."/>
        </authorList>
    </citation>
    <scope>NUCLEOTIDE SEQUENCE [LARGE SCALE GENOMIC DNA]</scope>
    <source>
        <strain evidence="1 2">R0</strain>
    </source>
</reference>
<evidence type="ECO:0000313" key="2">
    <source>
        <dbReference type="Proteomes" id="UP000075320"/>
    </source>
</evidence>
<name>A0A150WQZ5_BDEBC</name>
<evidence type="ECO:0000313" key="1">
    <source>
        <dbReference type="EMBL" id="KYG66913.1"/>
    </source>
</evidence>
<dbReference type="InterPro" id="IPR019004">
    <property type="entry name" value="YqeY/Aim41"/>
</dbReference>
<keyword evidence="1" id="KW-0808">Transferase</keyword>
<dbReference type="GO" id="GO:0016884">
    <property type="term" value="F:carbon-nitrogen ligase activity, with glutamine as amido-N-donor"/>
    <property type="evidence" value="ECO:0007669"/>
    <property type="project" value="InterPro"/>
</dbReference>
<dbReference type="InterPro" id="IPR023168">
    <property type="entry name" value="GatB_Yqey_C_2"/>
</dbReference>
<dbReference type="PANTHER" id="PTHR28055:SF1">
    <property type="entry name" value="ALTERED INHERITANCE OF MITOCHONDRIA PROTEIN 41, MITOCHONDRIAL"/>
    <property type="match status" value="1"/>
</dbReference>
<dbReference type="AlphaFoldDB" id="A0A150WQZ5"/>
<dbReference type="RefSeq" id="WP_061834490.1">
    <property type="nucleotide sequence ID" value="NZ_LUKE01000001.1"/>
</dbReference>
<organism evidence="1 2">
    <name type="scientific">Bdellovibrio bacteriovorus</name>
    <dbReference type="NCBI Taxonomy" id="959"/>
    <lineage>
        <taxon>Bacteria</taxon>
        <taxon>Pseudomonadati</taxon>
        <taxon>Bdellovibrionota</taxon>
        <taxon>Bdellovibrionia</taxon>
        <taxon>Bdellovibrionales</taxon>
        <taxon>Pseudobdellovibrionaceae</taxon>
        <taxon>Bdellovibrio</taxon>
    </lineage>
</organism>
<dbReference type="EMBL" id="LUKE01000001">
    <property type="protein sequence ID" value="KYG66913.1"/>
    <property type="molecule type" value="Genomic_DNA"/>
</dbReference>
<dbReference type="Proteomes" id="UP000075320">
    <property type="component" value="Unassembled WGS sequence"/>
</dbReference>
<sequence>MEVRDKVTADIKAAMLAKDSVKLGALRMLQAAIKNREIDMRPNPITADEIMGVIKKLVKQRKESIDQFQQAGRQDLVDQETSELKILEVYLPAQMSHEQIEALVTEVIASVGAKTVKDMGPVMKEVIARSGGTADNKIVSEVIKSKLA</sequence>
<dbReference type="Gene3D" id="1.10.1510.10">
    <property type="entry name" value="Uncharacterised protein YqeY/AIM41 PF09424, N-terminal domain"/>
    <property type="match status" value="1"/>
</dbReference>
<proteinExistence type="predicted"/>
<accession>A0A150WQZ5</accession>
<dbReference type="InterPro" id="IPR003789">
    <property type="entry name" value="Asn/Gln_tRNA_amidoTrase-B-like"/>
</dbReference>
<dbReference type="GO" id="GO:0016740">
    <property type="term" value="F:transferase activity"/>
    <property type="evidence" value="ECO:0007669"/>
    <property type="project" value="UniProtKB-KW"/>
</dbReference>
<protein>
    <submittedName>
        <fullName evidence="1">Glutamyl-tRNA amidotransferase</fullName>
    </submittedName>
</protein>